<name>A0A1I3HGV1_SELRU</name>
<sequence>MIVLSELAAILPAEQEVEVKDYQGQAAGIPEKYLCLPVGSMHTQAATLVIEIADVDKLSIEEMCSLLFTGKGKESELFRRRFSDEG</sequence>
<evidence type="ECO:0000313" key="2">
    <source>
        <dbReference type="Proteomes" id="UP000183639"/>
    </source>
</evidence>
<dbReference type="RefSeq" id="WP_143092206.1">
    <property type="nucleotide sequence ID" value="NZ_FOQK01000030.1"/>
</dbReference>
<proteinExistence type="predicted"/>
<dbReference type="Proteomes" id="UP000183639">
    <property type="component" value="Unassembled WGS sequence"/>
</dbReference>
<dbReference type="AlphaFoldDB" id="A0A1I3HGV1"/>
<accession>A0A1I3HGV1</accession>
<protein>
    <submittedName>
        <fullName evidence="1">Uncharacterized protein</fullName>
    </submittedName>
</protein>
<evidence type="ECO:0000313" key="1">
    <source>
        <dbReference type="EMBL" id="SFI34956.1"/>
    </source>
</evidence>
<dbReference type="OrthoDB" id="1666509at2"/>
<gene>
    <name evidence="1" type="ORF">SAMN04487861_13030</name>
</gene>
<reference evidence="1 2" key="1">
    <citation type="submission" date="2016-10" db="EMBL/GenBank/DDBJ databases">
        <authorList>
            <person name="de Groot N.N."/>
        </authorList>
    </citation>
    <scope>NUCLEOTIDE SEQUENCE [LARGE SCALE GENOMIC DNA]</scope>
    <source>
        <strain evidence="1 2">Z108</strain>
    </source>
</reference>
<organism evidence="1 2">
    <name type="scientific">Selenomonas ruminantium</name>
    <dbReference type="NCBI Taxonomy" id="971"/>
    <lineage>
        <taxon>Bacteria</taxon>
        <taxon>Bacillati</taxon>
        <taxon>Bacillota</taxon>
        <taxon>Negativicutes</taxon>
        <taxon>Selenomonadales</taxon>
        <taxon>Selenomonadaceae</taxon>
        <taxon>Selenomonas</taxon>
    </lineage>
</organism>
<dbReference type="EMBL" id="FOQK01000030">
    <property type="protein sequence ID" value="SFI34956.1"/>
    <property type="molecule type" value="Genomic_DNA"/>
</dbReference>